<dbReference type="InterPro" id="IPR030378">
    <property type="entry name" value="G_CP_dom"/>
</dbReference>
<dbReference type="PROSITE" id="PS51721">
    <property type="entry name" value="G_CP"/>
    <property type="match status" value="1"/>
</dbReference>
<comment type="cofactor">
    <cofactor evidence="3">
        <name>Zn(2+)</name>
        <dbReference type="ChEBI" id="CHEBI:29105"/>
    </cofactor>
    <text evidence="3">Binds 1 zinc ion per subunit.</text>
</comment>
<dbReference type="KEGG" id="mpg:Theba_1210"/>
<keyword evidence="1 3" id="KW-0547">Nucleotide-binding</keyword>
<feature type="binding site" evidence="3">
    <location>
        <position position="265"/>
    </location>
    <ligand>
        <name>Zn(2+)</name>
        <dbReference type="ChEBI" id="CHEBI:29105"/>
    </ligand>
</feature>
<comment type="similarity">
    <text evidence="3">Belongs to the TRAFAC class YlqF/YawG GTPase family. RsgA subfamily.</text>
</comment>
<dbReference type="Proteomes" id="UP000002881">
    <property type="component" value="Chromosome"/>
</dbReference>
<feature type="binding site" evidence="3">
    <location>
        <position position="258"/>
    </location>
    <ligand>
        <name>Zn(2+)</name>
        <dbReference type="ChEBI" id="CHEBI:29105"/>
    </ligand>
</feature>
<dbReference type="GO" id="GO:0003924">
    <property type="term" value="F:GTPase activity"/>
    <property type="evidence" value="ECO:0007669"/>
    <property type="project" value="UniProtKB-UniRule"/>
</dbReference>
<dbReference type="Gene3D" id="2.40.50.140">
    <property type="entry name" value="Nucleic acid-binding proteins"/>
    <property type="match status" value="1"/>
</dbReference>
<dbReference type="PROSITE" id="PS50936">
    <property type="entry name" value="ENGC_GTPASE"/>
    <property type="match status" value="1"/>
</dbReference>
<evidence type="ECO:0000313" key="7">
    <source>
        <dbReference type="Proteomes" id="UP000002881"/>
    </source>
</evidence>
<protein>
    <recommendedName>
        <fullName evidence="3">Small ribosomal subunit biogenesis GTPase RsgA</fullName>
        <ecNumber evidence="3">3.6.1.-</ecNumber>
    </recommendedName>
</protein>
<keyword evidence="3" id="KW-0699">rRNA-binding</keyword>
<comment type="subcellular location">
    <subcellularLocation>
        <location evidence="3">Cytoplasm</location>
    </subcellularLocation>
</comment>
<dbReference type="AlphaFoldDB" id="I2F4Q4"/>
<feature type="binding site" evidence="3">
    <location>
        <begin position="179"/>
        <end position="187"/>
    </location>
    <ligand>
        <name>GTP</name>
        <dbReference type="ChEBI" id="CHEBI:37565"/>
    </ligand>
</feature>
<keyword evidence="3" id="KW-0378">Hydrolase</keyword>
<dbReference type="GO" id="GO:0046872">
    <property type="term" value="F:metal ion binding"/>
    <property type="evidence" value="ECO:0007669"/>
    <property type="project" value="UniProtKB-KW"/>
</dbReference>
<feature type="domain" description="EngC GTPase" evidence="4">
    <location>
        <begin position="88"/>
        <end position="234"/>
    </location>
</feature>
<keyword evidence="3" id="KW-0690">Ribosome biogenesis</keyword>
<evidence type="ECO:0000259" key="4">
    <source>
        <dbReference type="PROSITE" id="PS50936"/>
    </source>
</evidence>
<dbReference type="STRING" id="660470.Theba_1210"/>
<proteinExistence type="inferred from homology"/>
<dbReference type="PANTHER" id="PTHR32120">
    <property type="entry name" value="SMALL RIBOSOMAL SUBUNIT BIOGENESIS GTPASE RSGA"/>
    <property type="match status" value="1"/>
</dbReference>
<dbReference type="GO" id="GO:0005525">
    <property type="term" value="F:GTP binding"/>
    <property type="evidence" value="ECO:0007669"/>
    <property type="project" value="UniProtKB-UniRule"/>
</dbReference>
<dbReference type="HAMAP" id="MF_01820">
    <property type="entry name" value="GTPase_RsgA"/>
    <property type="match status" value="1"/>
</dbReference>
<keyword evidence="2 3" id="KW-0342">GTP-binding</keyword>
<dbReference type="GeneID" id="87107020"/>
<dbReference type="RefSeq" id="WP_014730894.1">
    <property type="nucleotide sequence ID" value="NC_017934.1"/>
</dbReference>
<dbReference type="HOGENOM" id="CLU_033617_0_1_0"/>
<dbReference type="EC" id="3.6.1.-" evidence="3"/>
<dbReference type="GO" id="GO:0042274">
    <property type="term" value="P:ribosomal small subunit biogenesis"/>
    <property type="evidence" value="ECO:0007669"/>
    <property type="project" value="UniProtKB-UniRule"/>
</dbReference>
<comment type="subunit">
    <text evidence="3">Monomer. Associates with 30S ribosomal subunit, binds 16S rRNA.</text>
</comment>
<accession>I2F4Q4</accession>
<dbReference type="InterPro" id="IPR004881">
    <property type="entry name" value="Ribosome_biogen_GTPase_RsgA"/>
</dbReference>
<dbReference type="InterPro" id="IPR010914">
    <property type="entry name" value="RsgA_GTPase_dom"/>
</dbReference>
<dbReference type="eggNOG" id="COG1162">
    <property type="taxonomic scope" value="Bacteria"/>
</dbReference>
<feature type="binding site" evidence="3">
    <location>
        <begin position="128"/>
        <end position="131"/>
    </location>
    <ligand>
        <name>GTP</name>
        <dbReference type="ChEBI" id="CHEBI:37565"/>
    </ligand>
</feature>
<gene>
    <name evidence="3" type="primary">rsgA</name>
    <name evidence="6" type="ORF">Theba_1210</name>
</gene>
<dbReference type="PANTHER" id="PTHR32120:SF11">
    <property type="entry name" value="SMALL RIBOSOMAL SUBUNIT BIOGENESIS GTPASE RSGA 1, MITOCHONDRIAL-RELATED"/>
    <property type="match status" value="1"/>
</dbReference>
<evidence type="ECO:0000313" key="6">
    <source>
        <dbReference type="EMBL" id="AFK06907.1"/>
    </source>
</evidence>
<dbReference type="Gene3D" id="1.10.40.50">
    <property type="entry name" value="Probable gtpase engc, domain 3"/>
    <property type="match status" value="1"/>
</dbReference>
<organism evidence="6 7">
    <name type="scientific">Mesotoga prima MesG1.Ag.4.2</name>
    <dbReference type="NCBI Taxonomy" id="660470"/>
    <lineage>
        <taxon>Bacteria</taxon>
        <taxon>Thermotogati</taxon>
        <taxon>Thermotogota</taxon>
        <taxon>Thermotogae</taxon>
        <taxon>Kosmotogales</taxon>
        <taxon>Kosmotogaceae</taxon>
        <taxon>Mesotoga</taxon>
    </lineage>
</organism>
<dbReference type="InterPro" id="IPR012340">
    <property type="entry name" value="NA-bd_OB-fold"/>
</dbReference>
<evidence type="ECO:0000256" key="2">
    <source>
        <dbReference type="ARBA" id="ARBA00023134"/>
    </source>
</evidence>
<feature type="binding site" evidence="3">
    <location>
        <position position="271"/>
    </location>
    <ligand>
        <name>Zn(2+)</name>
        <dbReference type="ChEBI" id="CHEBI:29105"/>
    </ligand>
</feature>
<dbReference type="SUPFAM" id="SSF52540">
    <property type="entry name" value="P-loop containing nucleoside triphosphate hydrolases"/>
    <property type="match status" value="1"/>
</dbReference>
<evidence type="ECO:0000259" key="5">
    <source>
        <dbReference type="PROSITE" id="PS51721"/>
    </source>
</evidence>
<dbReference type="GO" id="GO:0005737">
    <property type="term" value="C:cytoplasm"/>
    <property type="evidence" value="ECO:0007669"/>
    <property type="project" value="UniProtKB-SubCell"/>
</dbReference>
<dbReference type="SUPFAM" id="SSF50249">
    <property type="entry name" value="Nucleic acid-binding proteins"/>
    <property type="match status" value="1"/>
</dbReference>
<dbReference type="NCBIfam" id="TIGR00157">
    <property type="entry name" value="ribosome small subunit-dependent GTPase A"/>
    <property type="match status" value="1"/>
</dbReference>
<keyword evidence="7" id="KW-1185">Reference proteome</keyword>
<keyword evidence="3" id="KW-0479">Metal-binding</keyword>
<evidence type="ECO:0000256" key="3">
    <source>
        <dbReference type="HAMAP-Rule" id="MF_01820"/>
    </source>
</evidence>
<keyword evidence="3" id="KW-0694">RNA-binding</keyword>
<dbReference type="CDD" id="cd01854">
    <property type="entry name" value="YjeQ_EngC"/>
    <property type="match status" value="1"/>
</dbReference>
<evidence type="ECO:0000256" key="1">
    <source>
        <dbReference type="ARBA" id="ARBA00022741"/>
    </source>
</evidence>
<feature type="binding site" evidence="3">
    <location>
        <position position="263"/>
    </location>
    <ligand>
        <name>Zn(2+)</name>
        <dbReference type="ChEBI" id="CHEBI:29105"/>
    </ligand>
</feature>
<reference evidence="6 7" key="1">
    <citation type="journal article" date="2012" name="Genome Biol. Evol.">
        <title>Genome Sequence of the Mesophilic Thermotogales Bacterium Mesotoga prima MesG1.Ag.4.2 Reveals the Largest Thermotogales Genome To Date.</title>
        <authorList>
            <person name="Zhaxybayeva O."/>
            <person name="Swithers K.S."/>
            <person name="Foght J."/>
            <person name="Green A.G."/>
            <person name="Bruce D."/>
            <person name="Detter C."/>
            <person name="Han S."/>
            <person name="Teshima H."/>
            <person name="Han J."/>
            <person name="Woyke T."/>
            <person name="Pitluck S."/>
            <person name="Nolan M."/>
            <person name="Ivanova N."/>
            <person name="Pati A."/>
            <person name="Land M.L."/>
            <person name="Dlutek M."/>
            <person name="Doolittle W.F."/>
            <person name="Noll K.M."/>
            <person name="Nesbo C.L."/>
        </authorList>
    </citation>
    <scope>NUCLEOTIDE SEQUENCE [LARGE SCALE GENOMIC DNA]</scope>
    <source>
        <strain evidence="7">mesG1.Ag.4.2</strain>
    </source>
</reference>
<dbReference type="GO" id="GO:0019843">
    <property type="term" value="F:rRNA binding"/>
    <property type="evidence" value="ECO:0007669"/>
    <property type="project" value="UniProtKB-KW"/>
</dbReference>
<dbReference type="Pfam" id="PF03193">
    <property type="entry name" value="RsgA_GTPase"/>
    <property type="match status" value="1"/>
</dbReference>
<sequence>MIGEVTNVQKGMIEVRSESGEFFRCLLRGKLLQKERTEKNVVAVGDRVLFERLHKDQGIITEVLPRDKCLVRKGAGKKGRHLHQVIAANVDQVLIVVAIKDPPYHKNLIERYITAARGSDLDVTIVFNKADLGLSEETKADIQKYRDLGYRVFLTSTVSNLGIEEVKSALQGRSSVLAGSSGVGKSSLVNAICNSNVRTGEVSDSTHKGKHTTTSSQVHLLPDEGRIIDVPGMREFAISGTEGLDEAFEDIVELSAKCRFRNCTHTVEPGCAVRQAVANGILDERRLQNYLRMKTEV</sequence>
<dbReference type="InterPro" id="IPR027417">
    <property type="entry name" value="P-loop_NTPase"/>
</dbReference>
<dbReference type="Gene3D" id="3.40.50.300">
    <property type="entry name" value="P-loop containing nucleotide triphosphate hydrolases"/>
    <property type="match status" value="1"/>
</dbReference>
<dbReference type="EMBL" id="CP003532">
    <property type="protein sequence ID" value="AFK06907.1"/>
    <property type="molecule type" value="Genomic_DNA"/>
</dbReference>
<feature type="domain" description="CP-type G" evidence="5">
    <location>
        <begin position="79"/>
        <end position="236"/>
    </location>
</feature>
<keyword evidence="3" id="KW-0862">Zinc</keyword>
<keyword evidence="3" id="KW-0963">Cytoplasm</keyword>
<name>I2F4Q4_9BACT</name>
<comment type="function">
    <text evidence="3">One of several proteins that assist in the late maturation steps of the functional core of the 30S ribosomal subunit. Helps release RbfA from mature subunits. May play a role in the assembly of ribosomal proteins into the subunit. Circularly permuted GTPase that catalyzes slow GTP hydrolysis, GTPase activity is stimulated by the 30S ribosomal subunit.</text>
</comment>